<dbReference type="Proteomes" id="UP001219355">
    <property type="component" value="Chromosome 2"/>
</dbReference>
<name>A0AAF0II66_9EURO</name>
<feature type="compositionally biased region" description="Polar residues" evidence="13">
    <location>
        <begin position="1"/>
        <end position="20"/>
    </location>
</feature>
<dbReference type="EMBL" id="CP120628">
    <property type="protein sequence ID" value="WEW57733.1"/>
    <property type="molecule type" value="Genomic_DNA"/>
</dbReference>
<keyword evidence="15" id="KW-1185">Reference proteome</keyword>
<feature type="transmembrane region" description="Helical" evidence="12">
    <location>
        <begin position="466"/>
        <end position="488"/>
    </location>
</feature>
<dbReference type="PANTHER" id="PTHR31961:SF3">
    <property type="entry name" value="SENSITIVE TO HIGH EXPRESSION PROTEIN 9, MITOCHONDRIAL"/>
    <property type="match status" value="1"/>
</dbReference>
<proteinExistence type="inferred from homology"/>
<dbReference type="Pfam" id="PF05546">
    <property type="entry name" value="She9_MDM33"/>
    <property type="match status" value="1"/>
</dbReference>
<evidence type="ECO:0000256" key="9">
    <source>
        <dbReference type="ARBA" id="ARBA00023128"/>
    </source>
</evidence>
<keyword evidence="7 12" id="KW-1133">Transmembrane helix</keyword>
<comment type="subcellular location">
    <subcellularLocation>
        <location evidence="1 12">Mitochondrion inner membrane</location>
        <topology evidence="1 12">Multi-pass membrane protein</topology>
    </subcellularLocation>
</comment>
<reference evidence="14" key="1">
    <citation type="submission" date="2023-03" db="EMBL/GenBank/DDBJ databases">
        <title>Emydomyces testavorans Genome Sequence.</title>
        <authorList>
            <person name="Hoyer L."/>
        </authorList>
    </citation>
    <scope>NUCLEOTIDE SEQUENCE</scope>
    <source>
        <strain evidence="14">16-2883</strain>
    </source>
</reference>
<feature type="compositionally biased region" description="Low complexity" evidence="13">
    <location>
        <begin position="380"/>
        <end position="396"/>
    </location>
</feature>
<evidence type="ECO:0000256" key="1">
    <source>
        <dbReference type="ARBA" id="ARBA00004448"/>
    </source>
</evidence>
<dbReference type="GO" id="GO:0005743">
    <property type="term" value="C:mitochondrial inner membrane"/>
    <property type="evidence" value="ECO:0007669"/>
    <property type="project" value="UniProtKB-SubCell"/>
</dbReference>
<comment type="similarity">
    <text evidence="2 12">Belongs to the SHE9 family.</text>
</comment>
<evidence type="ECO:0000256" key="10">
    <source>
        <dbReference type="ARBA" id="ARBA00023136"/>
    </source>
</evidence>
<feature type="transmembrane region" description="Helical" evidence="12">
    <location>
        <begin position="297"/>
        <end position="317"/>
    </location>
</feature>
<protein>
    <recommendedName>
        <fullName evidence="12">Sensitive to high expression protein 9, mitochondrial</fullName>
    </recommendedName>
</protein>
<accession>A0AAF0II66</accession>
<evidence type="ECO:0000256" key="11">
    <source>
        <dbReference type="ARBA" id="ARBA00024807"/>
    </source>
</evidence>
<evidence type="ECO:0000256" key="4">
    <source>
        <dbReference type="ARBA" id="ARBA00022692"/>
    </source>
</evidence>
<dbReference type="InterPro" id="IPR008839">
    <property type="entry name" value="MDM33_fungi"/>
</dbReference>
<feature type="compositionally biased region" description="Basic and acidic residues" evidence="13">
    <location>
        <begin position="88"/>
        <end position="102"/>
    </location>
</feature>
<evidence type="ECO:0000256" key="7">
    <source>
        <dbReference type="ARBA" id="ARBA00022989"/>
    </source>
</evidence>
<evidence type="ECO:0000313" key="14">
    <source>
        <dbReference type="EMBL" id="WEW57733.1"/>
    </source>
</evidence>
<keyword evidence="9 12" id="KW-0496">Mitochondrion</keyword>
<keyword evidence="6 12" id="KW-0809">Transit peptide</keyword>
<evidence type="ECO:0000256" key="5">
    <source>
        <dbReference type="ARBA" id="ARBA00022792"/>
    </source>
</evidence>
<feature type="region of interest" description="Disordered" evidence="13">
    <location>
        <begin position="1"/>
        <end position="21"/>
    </location>
</feature>
<keyword evidence="10 12" id="KW-0472">Membrane</keyword>
<feature type="region of interest" description="Disordered" evidence="13">
    <location>
        <begin position="363"/>
        <end position="409"/>
    </location>
</feature>
<keyword evidence="4 12" id="KW-0812">Transmembrane</keyword>
<feature type="compositionally biased region" description="Polar residues" evidence="13">
    <location>
        <begin position="103"/>
        <end position="119"/>
    </location>
</feature>
<evidence type="ECO:0000313" key="15">
    <source>
        <dbReference type="Proteomes" id="UP001219355"/>
    </source>
</evidence>
<evidence type="ECO:0000256" key="13">
    <source>
        <dbReference type="SAM" id="MobiDB-lite"/>
    </source>
</evidence>
<organism evidence="14 15">
    <name type="scientific">Emydomyces testavorans</name>
    <dbReference type="NCBI Taxonomy" id="2070801"/>
    <lineage>
        <taxon>Eukaryota</taxon>
        <taxon>Fungi</taxon>
        <taxon>Dikarya</taxon>
        <taxon>Ascomycota</taxon>
        <taxon>Pezizomycotina</taxon>
        <taxon>Eurotiomycetes</taxon>
        <taxon>Eurotiomycetidae</taxon>
        <taxon>Onygenales</taxon>
        <taxon>Nannizziopsiaceae</taxon>
        <taxon>Emydomyces</taxon>
    </lineage>
</organism>
<feature type="region of interest" description="Disordered" evidence="13">
    <location>
        <begin position="60"/>
        <end position="143"/>
    </location>
</feature>
<comment type="function">
    <text evidence="11">Required for the maintenance of the structure of the mitochondrial inner membrane. Involved in mitochondrial morphology. Causes growth arrest when highly overexpressed.</text>
</comment>
<keyword evidence="8" id="KW-0175">Coiled coil</keyword>
<dbReference type="PANTHER" id="PTHR31961">
    <property type="entry name" value="SENSITIVE TO HIGH EXPRESSION PROTEIN 9, MITOCHONDRIAL"/>
    <property type="match status" value="1"/>
</dbReference>
<comment type="subunit">
    <text evidence="3 12">Homooligomer.</text>
</comment>
<dbReference type="AlphaFoldDB" id="A0AAF0II66"/>
<dbReference type="GO" id="GO:0007007">
    <property type="term" value="P:inner mitochondrial membrane organization"/>
    <property type="evidence" value="ECO:0007669"/>
    <property type="project" value="TreeGrafter"/>
</dbReference>
<evidence type="ECO:0000256" key="8">
    <source>
        <dbReference type="ARBA" id="ARBA00023054"/>
    </source>
</evidence>
<evidence type="ECO:0000256" key="12">
    <source>
        <dbReference type="RuleBase" id="RU364128"/>
    </source>
</evidence>
<feature type="compositionally biased region" description="Basic and acidic residues" evidence="13">
    <location>
        <begin position="367"/>
        <end position="379"/>
    </location>
</feature>
<sequence length="491" mass="55095">MHSFPFRQSLQSRASFTKASSLDRIPPTSLICKLPQRRPFANLGSSICPRCRFRAQKRCFSSQGDAGGSGRKNEEGGSLEGENPSRTNGEKPEHPPSARDHTTSQLSYTVKGQAESSRSGGHLGREDSAKEKKNGLPSHWENRRSNLSKEFSQLMDNLQSNIFIANRHLNDLTGYSAIEKLKQEILVQEEHVRQTRARVREAKDAYSTAINRRSASQREVNELLQRKHAWTPTDLERFTSLYRSDHANERAETEAQEALILAEQEAEEAAAHLSKSILSRYHEEQIWSDKIRRMSTWGTWGLMGVNVLLFLIFQVAVEPWRRKRLVKGFEDKVMEALEKENGGEKDHVELEQKLADATAPIVQGQVHQEEPQHEEHREATTTTTAATTPPTTVTATSDTPIEETQPDSPIPQLELHPNVELVPEPAVEPQLTTILPPAASLSPDSWQQTLRDFLSDRRVTLSQRDLTMVALESAAAGAAVMGVLIAIFRPR</sequence>
<evidence type="ECO:0000256" key="2">
    <source>
        <dbReference type="ARBA" id="ARBA00007472"/>
    </source>
</evidence>
<gene>
    <name evidence="14" type="primary">SHE9</name>
    <name evidence="14" type="ORF">PRK78_003200</name>
</gene>
<feature type="compositionally biased region" description="Basic and acidic residues" evidence="13">
    <location>
        <begin position="123"/>
        <end position="143"/>
    </location>
</feature>
<evidence type="ECO:0000256" key="6">
    <source>
        <dbReference type="ARBA" id="ARBA00022946"/>
    </source>
</evidence>
<evidence type="ECO:0000256" key="3">
    <source>
        <dbReference type="ARBA" id="ARBA00011182"/>
    </source>
</evidence>
<keyword evidence="5 12" id="KW-0999">Mitochondrion inner membrane</keyword>